<keyword evidence="3 6" id="KW-0863">Zinc-finger</keyword>
<feature type="domain" description="C2HC/C3H-type" evidence="8">
    <location>
        <begin position="333"/>
        <end position="362"/>
    </location>
</feature>
<evidence type="ECO:0000259" key="8">
    <source>
        <dbReference type="PROSITE" id="PS52027"/>
    </source>
</evidence>
<dbReference type="PROSITE" id="PS52027">
    <property type="entry name" value="ZF_C2HC_C3H"/>
    <property type="match status" value="1"/>
</dbReference>
<accession>A0A0P7VBI4</accession>
<evidence type="ECO:0000313" key="10">
    <source>
        <dbReference type="Proteomes" id="UP000034805"/>
    </source>
</evidence>
<reference evidence="9 10" key="1">
    <citation type="submission" date="2015-08" db="EMBL/GenBank/DDBJ databases">
        <title>The genome of the Asian arowana (Scleropages formosus).</title>
        <authorList>
            <person name="Tan M.H."/>
            <person name="Gan H.M."/>
            <person name="Croft L.J."/>
            <person name="Austin C.M."/>
        </authorList>
    </citation>
    <scope>NUCLEOTIDE SEQUENCE [LARGE SCALE GENOMIC DNA]</scope>
    <source>
        <strain evidence="9">Aro1</strain>
    </source>
</reference>
<gene>
    <name evidence="9" type="ORF">Z043_110666</name>
</gene>
<evidence type="ECO:0000256" key="7">
    <source>
        <dbReference type="SAM" id="MobiDB-lite"/>
    </source>
</evidence>
<dbReference type="Pfam" id="PF13913">
    <property type="entry name" value="zf-C2HC_2"/>
    <property type="match status" value="2"/>
</dbReference>
<dbReference type="PANTHER" id="PTHR14649">
    <property type="entry name" value="ZINC FINGER C2HC DOMAIN-CONTAINING PROTEIN 1C"/>
    <property type="match status" value="1"/>
</dbReference>
<evidence type="ECO:0000256" key="6">
    <source>
        <dbReference type="PROSITE-ProRule" id="PRU01371"/>
    </source>
</evidence>
<protein>
    <recommendedName>
        <fullName evidence="8">C2HC/C3H-type domain-containing protein</fullName>
    </recommendedName>
</protein>
<keyword evidence="2" id="KW-0479">Metal-binding</keyword>
<dbReference type="PANTHER" id="PTHR14649:SF1">
    <property type="entry name" value="ZINC FINGER C2HC DOMAIN-CONTAINING PROTEIN 1C"/>
    <property type="match status" value="1"/>
</dbReference>
<evidence type="ECO:0000256" key="3">
    <source>
        <dbReference type="ARBA" id="ARBA00022771"/>
    </source>
</evidence>
<evidence type="ECO:0000256" key="1">
    <source>
        <dbReference type="ARBA" id="ARBA00010843"/>
    </source>
</evidence>
<keyword evidence="4" id="KW-0862">Zinc</keyword>
<dbReference type="InterPro" id="IPR049899">
    <property type="entry name" value="Znf_C2HC_C3H"/>
</dbReference>
<dbReference type="GO" id="GO:0008270">
    <property type="term" value="F:zinc ion binding"/>
    <property type="evidence" value="ECO:0007669"/>
    <property type="project" value="UniProtKB-KW"/>
</dbReference>
<name>A0A0P7VBI4_SCLFO</name>
<comment type="caution">
    <text evidence="9">The sequence shown here is derived from an EMBL/GenBank/DDBJ whole genome shotgun (WGS) entry which is preliminary data.</text>
</comment>
<feature type="region of interest" description="Disordered" evidence="7">
    <location>
        <begin position="1"/>
        <end position="59"/>
    </location>
</feature>
<dbReference type="Proteomes" id="UP000034805">
    <property type="component" value="Unassembled WGS sequence"/>
</dbReference>
<feature type="compositionally biased region" description="Basic and acidic residues" evidence="7">
    <location>
        <begin position="96"/>
        <end position="126"/>
    </location>
</feature>
<evidence type="ECO:0000313" key="9">
    <source>
        <dbReference type="EMBL" id="KPP70502.1"/>
    </source>
</evidence>
<comment type="similarity">
    <text evidence="1">Belongs to the ZC2HC1 family.</text>
</comment>
<feature type="compositionally biased region" description="Low complexity" evidence="7">
    <location>
        <begin position="30"/>
        <end position="45"/>
    </location>
</feature>
<feature type="compositionally biased region" description="Basic and acidic residues" evidence="7">
    <location>
        <begin position="134"/>
        <end position="204"/>
    </location>
</feature>
<evidence type="ECO:0000256" key="2">
    <source>
        <dbReference type="ARBA" id="ARBA00022723"/>
    </source>
</evidence>
<proteinExistence type="inferred from homology"/>
<dbReference type="AlphaFoldDB" id="A0A0P7VBI4"/>
<dbReference type="EMBL" id="JARO02003433">
    <property type="protein sequence ID" value="KPP70502.1"/>
    <property type="molecule type" value="Genomic_DNA"/>
</dbReference>
<feature type="compositionally biased region" description="Basic and acidic residues" evidence="7">
    <location>
        <begin position="212"/>
        <end position="236"/>
    </location>
</feature>
<organism evidence="9 10">
    <name type="scientific">Scleropages formosus</name>
    <name type="common">Asian bonytongue</name>
    <name type="synonym">Osteoglossum formosum</name>
    <dbReference type="NCBI Taxonomy" id="113540"/>
    <lineage>
        <taxon>Eukaryota</taxon>
        <taxon>Metazoa</taxon>
        <taxon>Chordata</taxon>
        <taxon>Craniata</taxon>
        <taxon>Vertebrata</taxon>
        <taxon>Euteleostomi</taxon>
        <taxon>Actinopterygii</taxon>
        <taxon>Neopterygii</taxon>
        <taxon>Teleostei</taxon>
        <taxon>Osteoglossocephala</taxon>
        <taxon>Osteoglossomorpha</taxon>
        <taxon>Osteoglossiformes</taxon>
        <taxon>Osteoglossidae</taxon>
        <taxon>Scleropages</taxon>
    </lineage>
</organism>
<keyword evidence="5" id="KW-0175">Coiled coil</keyword>
<dbReference type="Gene3D" id="3.30.160.60">
    <property type="entry name" value="Classic Zinc Finger"/>
    <property type="match status" value="1"/>
</dbReference>
<feature type="region of interest" description="Disordered" evidence="7">
    <location>
        <begin position="96"/>
        <end position="321"/>
    </location>
</feature>
<dbReference type="InterPro" id="IPR026104">
    <property type="entry name" value="ZNF_C2HC_dom_1C"/>
</dbReference>
<feature type="compositionally biased region" description="Basic and acidic residues" evidence="7">
    <location>
        <begin position="245"/>
        <end position="259"/>
    </location>
</feature>
<feature type="region of interest" description="Disordered" evidence="7">
    <location>
        <begin position="450"/>
        <end position="469"/>
    </location>
</feature>
<evidence type="ECO:0000256" key="5">
    <source>
        <dbReference type="ARBA" id="ARBA00023054"/>
    </source>
</evidence>
<dbReference type="STRING" id="113540.ENSSFOP00015037685"/>
<evidence type="ECO:0000256" key="4">
    <source>
        <dbReference type="ARBA" id="ARBA00022833"/>
    </source>
</evidence>
<sequence length="469" mass="55779">MSREKVSSRFSGRRVPLDQVTLPPMHCSLAKASKWGKGGAAQAKQWESERGDKEGEDQNQAWLAKDIRRREIALQEKLQRTQEALKRIWMEREISAEKKAENRTEEEKGKIKRLMEREEREYKKVESSQYDIWESERWGSEVERNEREYRERKKREKSKEGHLERQRRLLEADLRNERTVMEKQWERERREEAEEHESERAERRQRTRRRARREDDGESRPRGSKKGEWERERANDRGNGNTRKQVRDVQKDMMERGWETDQEGTQTKRSKPRQQEVLQGRDSPSSSSGKCHSPWRAAEDSPMSAELLAKETLKLAETGPSNIEWETKREEVNLIPCSLCQRNILAERLESHKRVCKKRQESKPKLFDSFKQRAKGTALEEFIKHNKSSDKTREMKKSERLEKQKMIKNIQQGSLPGDGTLQPQPPPDTYVNYVTCPHCRRRFDPRTADRHIPKCQFNKNLPTPRQRRL</sequence>